<evidence type="ECO:0000256" key="3">
    <source>
        <dbReference type="ARBA" id="ARBA00022723"/>
    </source>
</evidence>
<dbReference type="InterPro" id="IPR036396">
    <property type="entry name" value="Cyt_P450_sf"/>
</dbReference>
<dbReference type="EMBL" id="JABBJJ010000097">
    <property type="protein sequence ID" value="NMO17390.1"/>
    <property type="molecule type" value="Genomic_DNA"/>
</dbReference>
<reference evidence="8 9" key="1">
    <citation type="submission" date="2020-04" db="EMBL/GenBank/DDBJ databases">
        <title>Draft genome of Pyxidicoccus fallax type strain.</title>
        <authorList>
            <person name="Whitworth D.E."/>
        </authorList>
    </citation>
    <scope>NUCLEOTIDE SEQUENCE [LARGE SCALE GENOMIC DNA]</scope>
    <source>
        <strain evidence="8 9">DSM 14698</strain>
    </source>
</reference>
<keyword evidence="5 7" id="KW-0408">Iron</keyword>
<comment type="caution">
    <text evidence="8">The sequence shown here is derived from an EMBL/GenBank/DDBJ whole genome shotgun (WGS) entry which is preliminary data.</text>
</comment>
<dbReference type="FunFam" id="1.10.630.10:FF:000018">
    <property type="entry name" value="Cytochrome P450 monooxygenase"/>
    <property type="match status" value="1"/>
</dbReference>
<keyword evidence="2 7" id="KW-0349">Heme</keyword>
<evidence type="ECO:0000313" key="8">
    <source>
        <dbReference type="EMBL" id="NMO17390.1"/>
    </source>
</evidence>
<dbReference type="Pfam" id="PF00067">
    <property type="entry name" value="p450"/>
    <property type="match status" value="1"/>
</dbReference>
<keyword evidence="3 7" id="KW-0479">Metal-binding</keyword>
<evidence type="ECO:0000256" key="5">
    <source>
        <dbReference type="ARBA" id="ARBA00023004"/>
    </source>
</evidence>
<comment type="similarity">
    <text evidence="1 7">Belongs to the cytochrome P450 family.</text>
</comment>
<dbReference type="InterPro" id="IPR001128">
    <property type="entry name" value="Cyt_P450"/>
</dbReference>
<dbReference type="RefSeq" id="WP_169346672.1">
    <property type="nucleotide sequence ID" value="NZ_JABBJJ010000097.1"/>
</dbReference>
<dbReference type="PANTHER" id="PTHR46696">
    <property type="entry name" value="P450, PUTATIVE (EUROFUNG)-RELATED"/>
    <property type="match status" value="1"/>
</dbReference>
<evidence type="ECO:0000256" key="6">
    <source>
        <dbReference type="ARBA" id="ARBA00023033"/>
    </source>
</evidence>
<evidence type="ECO:0000256" key="4">
    <source>
        <dbReference type="ARBA" id="ARBA00023002"/>
    </source>
</evidence>
<dbReference type="SUPFAM" id="SSF48264">
    <property type="entry name" value="Cytochrome P450"/>
    <property type="match status" value="1"/>
</dbReference>
<organism evidence="8 9">
    <name type="scientific">Pyxidicoccus fallax</name>
    <dbReference type="NCBI Taxonomy" id="394095"/>
    <lineage>
        <taxon>Bacteria</taxon>
        <taxon>Pseudomonadati</taxon>
        <taxon>Myxococcota</taxon>
        <taxon>Myxococcia</taxon>
        <taxon>Myxococcales</taxon>
        <taxon>Cystobacterineae</taxon>
        <taxon>Myxococcaceae</taxon>
        <taxon>Pyxidicoccus</taxon>
    </lineage>
</organism>
<dbReference type="GO" id="GO:0005506">
    <property type="term" value="F:iron ion binding"/>
    <property type="evidence" value="ECO:0007669"/>
    <property type="project" value="InterPro"/>
</dbReference>
<dbReference type="InterPro" id="IPR017972">
    <property type="entry name" value="Cyt_P450_CS"/>
</dbReference>
<dbReference type="Proteomes" id="UP000518300">
    <property type="component" value="Unassembled WGS sequence"/>
</dbReference>
<dbReference type="Gene3D" id="1.10.630.10">
    <property type="entry name" value="Cytochrome P450"/>
    <property type="match status" value="1"/>
</dbReference>
<sequence>MRNPSVPSPLGAEYNPLVSPHLEDPHPFYARARREEPVFYSPVLGAWVVTRYEDVSAVLAAPGRFSSVGSIDVGAEKLPPEVLQVLARGLPPLPSLVDNDPPAHTRFRGLVSKAFNARRVAEKAPLVRTLAEELVDGFVSEGRADLFTRFAHPLPARVIAGIFGIPYEDIPLFQRWSDDLSAVFAAHGSVESLVRCAHGVLDFQRYLSEALDARTTSPRDDLLTDVVTAARELDVPASRAELVGMLTQTLFAGHETTAGLIAGAMELLLRNPEALGALQADPGLLPGIFEEAARMTSPVTAMFRTTTEEVELGGVSIPKGAHVRLVFASANRDASRFPEPDRFDPRRDTSRRHLAFGQGIHFCIGAQLARLETGIAVDVLTRRLPNLRLIPSPDPRMLRSVTIRRLGRLEVEWG</sequence>
<evidence type="ECO:0000256" key="1">
    <source>
        <dbReference type="ARBA" id="ARBA00010617"/>
    </source>
</evidence>
<dbReference type="GO" id="GO:0004497">
    <property type="term" value="F:monooxygenase activity"/>
    <property type="evidence" value="ECO:0007669"/>
    <property type="project" value="UniProtKB-KW"/>
</dbReference>
<gene>
    <name evidence="8" type="ORF">HG543_21365</name>
</gene>
<evidence type="ECO:0000256" key="2">
    <source>
        <dbReference type="ARBA" id="ARBA00022617"/>
    </source>
</evidence>
<name>A0A848LE74_9BACT</name>
<keyword evidence="4 7" id="KW-0560">Oxidoreductase</keyword>
<dbReference type="InterPro" id="IPR002397">
    <property type="entry name" value="Cyt_P450_B"/>
</dbReference>
<dbReference type="GO" id="GO:0016705">
    <property type="term" value="F:oxidoreductase activity, acting on paired donors, with incorporation or reduction of molecular oxygen"/>
    <property type="evidence" value="ECO:0007669"/>
    <property type="project" value="InterPro"/>
</dbReference>
<dbReference type="PANTHER" id="PTHR46696:SF1">
    <property type="entry name" value="CYTOCHROME P450 YJIB-RELATED"/>
    <property type="match status" value="1"/>
</dbReference>
<evidence type="ECO:0000256" key="7">
    <source>
        <dbReference type="RuleBase" id="RU000461"/>
    </source>
</evidence>
<proteinExistence type="inferred from homology"/>
<protein>
    <submittedName>
        <fullName evidence="8">Cytochrome P450</fullName>
    </submittedName>
</protein>
<dbReference type="PROSITE" id="PS00086">
    <property type="entry name" value="CYTOCHROME_P450"/>
    <property type="match status" value="1"/>
</dbReference>
<keyword evidence="9" id="KW-1185">Reference proteome</keyword>
<keyword evidence="6 7" id="KW-0503">Monooxygenase</keyword>
<dbReference type="PRINTS" id="PR00359">
    <property type="entry name" value="BP450"/>
</dbReference>
<evidence type="ECO:0000313" key="9">
    <source>
        <dbReference type="Proteomes" id="UP000518300"/>
    </source>
</evidence>
<dbReference type="GO" id="GO:0020037">
    <property type="term" value="F:heme binding"/>
    <property type="evidence" value="ECO:0007669"/>
    <property type="project" value="InterPro"/>
</dbReference>
<dbReference type="CDD" id="cd11078">
    <property type="entry name" value="CYP130-like"/>
    <property type="match status" value="1"/>
</dbReference>
<accession>A0A848LE74</accession>
<dbReference type="AlphaFoldDB" id="A0A848LE74"/>